<dbReference type="InterPro" id="IPR007118">
    <property type="entry name" value="Expan_Lol_pI"/>
</dbReference>
<dbReference type="SMART" id="SM00837">
    <property type="entry name" value="DPBB_1"/>
    <property type="match status" value="1"/>
</dbReference>
<dbReference type="InterPro" id="IPR036908">
    <property type="entry name" value="RlpA-like_sf"/>
</dbReference>
<keyword evidence="4" id="KW-0732">Signal</keyword>
<comment type="similarity">
    <text evidence="1 6">Belongs to the expansin family. Expansin A subfamily.</text>
</comment>
<dbReference type="InterPro" id="IPR007117">
    <property type="entry name" value="Expansin_CBD"/>
</dbReference>
<feature type="domain" description="Expansin-like CBD" evidence="8">
    <location>
        <begin position="284"/>
        <end position="363"/>
    </location>
</feature>
<dbReference type="EMBL" id="JAMYWD010000002">
    <property type="protein sequence ID" value="KAJ4978995.1"/>
    <property type="molecule type" value="Genomic_DNA"/>
</dbReference>
<organism evidence="9 10">
    <name type="scientific">Protea cynaroides</name>
    <dbReference type="NCBI Taxonomy" id="273540"/>
    <lineage>
        <taxon>Eukaryota</taxon>
        <taxon>Viridiplantae</taxon>
        <taxon>Streptophyta</taxon>
        <taxon>Embryophyta</taxon>
        <taxon>Tracheophyta</taxon>
        <taxon>Spermatophyta</taxon>
        <taxon>Magnoliopsida</taxon>
        <taxon>Proteales</taxon>
        <taxon>Proteaceae</taxon>
        <taxon>Protea</taxon>
    </lineage>
</organism>
<dbReference type="SUPFAM" id="SSF50685">
    <property type="entry name" value="Barwin-like endoglucanases"/>
    <property type="match status" value="1"/>
</dbReference>
<keyword evidence="5" id="KW-0472">Membrane</keyword>
<dbReference type="InterPro" id="IPR036749">
    <property type="entry name" value="Expansin_CBD_sf"/>
</dbReference>
<keyword evidence="3 6" id="KW-0964">Secreted</keyword>
<comment type="function">
    <text evidence="6">Causes loosening and extension of plant cell walls by disrupting non-covalent bonding between cellulose microfibrils and matrix glucans. No enzymatic activity has been found.</text>
</comment>
<comment type="subcellular location">
    <subcellularLocation>
        <location evidence="6">Secreted</location>
        <location evidence="6">Cell wall</location>
    </subcellularLocation>
    <subcellularLocation>
        <location evidence="6">Membrane</location>
        <topology evidence="6">Peripheral membrane protein</topology>
    </subcellularLocation>
</comment>
<reference evidence="9" key="1">
    <citation type="journal article" date="2023" name="Plant J.">
        <title>The genome of the king protea, Protea cynaroides.</title>
        <authorList>
            <person name="Chang J."/>
            <person name="Duong T.A."/>
            <person name="Schoeman C."/>
            <person name="Ma X."/>
            <person name="Roodt D."/>
            <person name="Barker N."/>
            <person name="Li Z."/>
            <person name="Van de Peer Y."/>
            <person name="Mizrachi E."/>
        </authorList>
    </citation>
    <scope>NUCLEOTIDE SEQUENCE</scope>
    <source>
        <tissue evidence="9">Young leaves</tissue>
    </source>
</reference>
<dbReference type="Pfam" id="PF03330">
    <property type="entry name" value="DPBB_1"/>
    <property type="match status" value="1"/>
</dbReference>
<dbReference type="GO" id="GO:0009664">
    <property type="term" value="P:plant-type cell wall organization"/>
    <property type="evidence" value="ECO:0007669"/>
    <property type="project" value="InterPro"/>
</dbReference>
<dbReference type="InterPro" id="IPR008540">
    <property type="entry name" value="BES1_N"/>
</dbReference>
<evidence type="ECO:0000256" key="1">
    <source>
        <dbReference type="ARBA" id="ARBA00005392"/>
    </source>
</evidence>
<evidence type="ECO:0000313" key="9">
    <source>
        <dbReference type="EMBL" id="KAJ4978995.1"/>
    </source>
</evidence>
<keyword evidence="10" id="KW-1185">Reference proteome</keyword>
<evidence type="ECO:0000313" key="10">
    <source>
        <dbReference type="Proteomes" id="UP001141806"/>
    </source>
</evidence>
<dbReference type="PROSITE" id="PS50842">
    <property type="entry name" value="EXPANSIN_EG45"/>
    <property type="match status" value="1"/>
</dbReference>
<dbReference type="AlphaFoldDB" id="A0A9Q0KYH6"/>
<protein>
    <recommendedName>
        <fullName evidence="6">Expansin</fullName>
    </recommendedName>
</protein>
<dbReference type="GO" id="GO:0016020">
    <property type="term" value="C:membrane"/>
    <property type="evidence" value="ECO:0007669"/>
    <property type="project" value="UniProtKB-SubCell"/>
</dbReference>
<dbReference type="GO" id="GO:0006355">
    <property type="term" value="P:regulation of DNA-templated transcription"/>
    <property type="evidence" value="ECO:0007669"/>
    <property type="project" value="UniProtKB-ARBA"/>
</dbReference>
<dbReference type="Gene3D" id="2.60.40.760">
    <property type="entry name" value="Expansin, cellulose-binding-like domain"/>
    <property type="match status" value="1"/>
</dbReference>
<dbReference type="InterPro" id="IPR007112">
    <property type="entry name" value="Expansin/allergen_DPBB_dom"/>
</dbReference>
<keyword evidence="6" id="KW-0961">Cell wall biogenesis/degradation</keyword>
<evidence type="ECO:0000256" key="6">
    <source>
        <dbReference type="RuleBase" id="RU365023"/>
    </source>
</evidence>
<comment type="caution">
    <text evidence="9">The sequence shown here is derived from an EMBL/GenBank/DDBJ whole genome shotgun (WGS) entry which is preliminary data.</text>
</comment>
<dbReference type="OrthoDB" id="5823761at2759"/>
<dbReference type="PROSITE" id="PS50843">
    <property type="entry name" value="EXPANSIN_CBD"/>
    <property type="match status" value="1"/>
</dbReference>
<dbReference type="Gene3D" id="2.40.40.10">
    <property type="entry name" value="RlpA-like domain"/>
    <property type="match status" value="1"/>
</dbReference>
<keyword evidence="2 6" id="KW-0134">Cell wall</keyword>
<gene>
    <name evidence="9" type="ORF">NE237_009775</name>
</gene>
<dbReference type="PANTHER" id="PTHR31867">
    <property type="entry name" value="EXPANSIN-A15"/>
    <property type="match status" value="1"/>
</dbReference>
<dbReference type="Proteomes" id="UP001141806">
    <property type="component" value="Unassembled WGS sequence"/>
</dbReference>
<dbReference type="Pfam" id="PF05687">
    <property type="entry name" value="BES1_N"/>
    <property type="match status" value="1"/>
</dbReference>
<dbReference type="GO" id="GO:0005576">
    <property type="term" value="C:extracellular region"/>
    <property type="evidence" value="ECO:0007669"/>
    <property type="project" value="InterPro"/>
</dbReference>
<name>A0A9Q0KYH6_9MAGN</name>
<evidence type="ECO:0000259" key="7">
    <source>
        <dbReference type="PROSITE" id="PS50842"/>
    </source>
</evidence>
<evidence type="ECO:0000259" key="8">
    <source>
        <dbReference type="PROSITE" id="PS50843"/>
    </source>
</evidence>
<dbReference type="Pfam" id="PF01357">
    <property type="entry name" value="Expansin_C"/>
    <property type="match status" value="1"/>
</dbReference>
<evidence type="ECO:0000256" key="2">
    <source>
        <dbReference type="ARBA" id="ARBA00022512"/>
    </source>
</evidence>
<dbReference type="PRINTS" id="PR01225">
    <property type="entry name" value="EXPANSNFAMLY"/>
</dbReference>
<feature type="domain" description="Expansin-like EG45" evidence="7">
    <location>
        <begin position="164"/>
        <end position="274"/>
    </location>
</feature>
<dbReference type="InterPro" id="IPR009009">
    <property type="entry name" value="RlpA-like_DPBB"/>
</dbReference>
<dbReference type="PRINTS" id="PR01226">
    <property type="entry name" value="EXPANSIN"/>
</dbReference>
<evidence type="ECO:0000256" key="5">
    <source>
        <dbReference type="ARBA" id="ARBA00023136"/>
    </source>
</evidence>
<evidence type="ECO:0000256" key="4">
    <source>
        <dbReference type="ARBA" id="ARBA00022729"/>
    </source>
</evidence>
<proteinExistence type="inferred from homology"/>
<dbReference type="InterPro" id="IPR002963">
    <property type="entry name" value="Expansin"/>
</dbReference>
<evidence type="ECO:0000256" key="3">
    <source>
        <dbReference type="ARBA" id="ARBA00022525"/>
    </source>
</evidence>
<dbReference type="SUPFAM" id="SSF49590">
    <property type="entry name" value="PHL pollen allergen"/>
    <property type="match status" value="1"/>
</dbReference>
<dbReference type="CDD" id="cd22274">
    <property type="entry name" value="DPBB_EXPA_N"/>
    <property type="match status" value="1"/>
</dbReference>
<sequence>MKFKREMARKSSIFLTSGVESLSWESWYSLIHPSRGCKPPHTEVADTSTYISPCSSHQLSPTSSSFPSSVPSYHASPASSSFPSPSRYDANASSSYILPFLFKLASIPPSLPPLCISNNAPISEASKNYRRLSNEFSKLGLSANGWEAAHATFYGDLSGGETMQGACGYGNLFDQGYGLETTALSTALFNNGATCGACYEIFCDKSSSPWCLDGSIHVTATNLCPHNYANPGSWCNPPLKHFDLSMPMFLKIGQYKAGIVPVFYKRIPCTKTGGIKFEIKGNPNWILVLLHNVGGVGDVTNVRIKGYYTDWIQMSRNWGQNWQTGVNLFGQSLSFEVTTSDGKIVWSEYVAPASWQFGQTFEGKQFRS</sequence>
<accession>A0A9Q0KYH6</accession>